<dbReference type="GO" id="GO:0009269">
    <property type="term" value="P:response to desiccation"/>
    <property type="evidence" value="ECO:0007669"/>
    <property type="project" value="InterPro"/>
</dbReference>
<dbReference type="InterPro" id="IPR004864">
    <property type="entry name" value="LEA_2"/>
</dbReference>
<evidence type="ECO:0000259" key="1">
    <source>
        <dbReference type="SMART" id="SM00769"/>
    </source>
</evidence>
<evidence type="ECO:0000313" key="3">
    <source>
        <dbReference type="Proteomes" id="UP000752292"/>
    </source>
</evidence>
<dbReference type="SMART" id="SM00769">
    <property type="entry name" value="WHy"/>
    <property type="match status" value="1"/>
</dbReference>
<gene>
    <name evidence="2" type="ORF">HY618_07270</name>
</gene>
<reference evidence="2" key="1">
    <citation type="submission" date="2020-07" db="EMBL/GenBank/DDBJ databases">
        <title>Huge and variable diversity of episymbiotic CPR bacteria and DPANN archaea in groundwater ecosystems.</title>
        <authorList>
            <person name="He C.Y."/>
            <person name="Keren R."/>
            <person name="Whittaker M."/>
            <person name="Farag I.F."/>
            <person name="Doudna J."/>
            <person name="Cate J.H.D."/>
            <person name="Banfield J.F."/>
        </authorList>
    </citation>
    <scope>NUCLEOTIDE SEQUENCE</scope>
    <source>
        <strain evidence="2">NC_groundwater_1370_Ag_S-0.2um_69_93</strain>
    </source>
</reference>
<sequence>MGRRAARPVVAAWALPLALLAAGCAGLAGERPALDVALVSLAPREISPLEQVLDISLRVRNPNNHPVTLTGARFDLDLNGRPILRGLSNARVEIPRLGSALMKAEGSTTTLGLIKQIFEFNPDQPLRYRLKGVAFTDGLFGESIPFESAGELDPRPPGRPRR</sequence>
<comment type="caution">
    <text evidence="2">The sequence shown here is derived from an EMBL/GenBank/DDBJ whole genome shotgun (WGS) entry which is preliminary data.</text>
</comment>
<dbReference type="Proteomes" id="UP000752292">
    <property type="component" value="Unassembled WGS sequence"/>
</dbReference>
<proteinExistence type="predicted"/>
<organism evidence="2 3">
    <name type="scientific">Tectimicrobiota bacterium</name>
    <dbReference type="NCBI Taxonomy" id="2528274"/>
    <lineage>
        <taxon>Bacteria</taxon>
        <taxon>Pseudomonadati</taxon>
        <taxon>Nitrospinota/Tectimicrobiota group</taxon>
        <taxon>Candidatus Tectimicrobiota</taxon>
    </lineage>
</organism>
<dbReference type="Gene3D" id="2.60.40.1820">
    <property type="match status" value="1"/>
</dbReference>
<dbReference type="SUPFAM" id="SSF117070">
    <property type="entry name" value="LEA14-like"/>
    <property type="match status" value="1"/>
</dbReference>
<dbReference type="Pfam" id="PF03168">
    <property type="entry name" value="LEA_2"/>
    <property type="match status" value="1"/>
</dbReference>
<feature type="domain" description="Water stress and hypersensitive response" evidence="1">
    <location>
        <begin position="36"/>
        <end position="153"/>
    </location>
</feature>
<protein>
    <submittedName>
        <fullName evidence="2">LEA type 2 family protein</fullName>
    </submittedName>
</protein>
<dbReference type="InterPro" id="IPR013990">
    <property type="entry name" value="WHy-dom"/>
</dbReference>
<name>A0A932ZX94_UNCTE</name>
<dbReference type="AlphaFoldDB" id="A0A932ZX94"/>
<dbReference type="EMBL" id="JACQRX010000317">
    <property type="protein sequence ID" value="MBI4252245.1"/>
    <property type="molecule type" value="Genomic_DNA"/>
</dbReference>
<accession>A0A932ZX94</accession>
<dbReference type="PROSITE" id="PS51257">
    <property type="entry name" value="PROKAR_LIPOPROTEIN"/>
    <property type="match status" value="1"/>
</dbReference>
<evidence type="ECO:0000313" key="2">
    <source>
        <dbReference type="EMBL" id="MBI4252245.1"/>
    </source>
</evidence>